<dbReference type="GO" id="GO:0005886">
    <property type="term" value="C:plasma membrane"/>
    <property type="evidence" value="ECO:0007669"/>
    <property type="project" value="InterPro"/>
</dbReference>
<dbReference type="Pfam" id="PF06687">
    <property type="entry name" value="SUR7"/>
    <property type="match status" value="1"/>
</dbReference>
<feature type="transmembrane region" description="Helical" evidence="1">
    <location>
        <begin position="121"/>
        <end position="143"/>
    </location>
</feature>
<dbReference type="InterPro" id="IPR009571">
    <property type="entry name" value="SUR7/Rim9-like_fungi"/>
</dbReference>
<comment type="caution">
    <text evidence="2">The sequence shown here is derived from an EMBL/GenBank/DDBJ whole genome shotgun (WGS) entry which is preliminary data.</text>
</comment>
<keyword evidence="3" id="KW-1185">Reference proteome</keyword>
<dbReference type="VEuPathDB" id="FungiDB:VP01_1999g7"/>
<dbReference type="PANTHER" id="PTHR28013:SF4">
    <property type="entry name" value="MARVEL DOMAIN-CONTAINING PROTEIN"/>
    <property type="match status" value="1"/>
</dbReference>
<keyword evidence="1" id="KW-0472">Membrane</keyword>
<gene>
    <name evidence="2" type="ORF">VP01_1999g7</name>
</gene>
<dbReference type="PANTHER" id="PTHR28013">
    <property type="entry name" value="PROTEIN DCV1-RELATED"/>
    <property type="match status" value="1"/>
</dbReference>
<name>A0A0L6VC25_9BASI</name>
<proteinExistence type="predicted"/>
<dbReference type="GO" id="GO:0032153">
    <property type="term" value="C:cell division site"/>
    <property type="evidence" value="ECO:0007669"/>
    <property type="project" value="TreeGrafter"/>
</dbReference>
<keyword evidence="1" id="KW-0812">Transmembrane</keyword>
<evidence type="ECO:0000313" key="2">
    <source>
        <dbReference type="EMBL" id="KNZ58117.1"/>
    </source>
</evidence>
<protein>
    <submittedName>
        <fullName evidence="2">Uncharacterized protein</fullName>
    </submittedName>
</protein>
<feature type="transmembrane region" description="Helical" evidence="1">
    <location>
        <begin position="197"/>
        <end position="222"/>
    </location>
</feature>
<accession>A0A0L6VC25</accession>
<feature type="transmembrane region" description="Helical" evidence="1">
    <location>
        <begin position="155"/>
        <end position="177"/>
    </location>
</feature>
<reference evidence="2 3" key="1">
    <citation type="submission" date="2015-08" db="EMBL/GenBank/DDBJ databases">
        <title>Next Generation Sequencing and Analysis of the Genome of Puccinia sorghi L Schw, the Causal Agent of Maize Common Rust.</title>
        <authorList>
            <person name="Rochi L."/>
            <person name="Burguener G."/>
            <person name="Darino M."/>
            <person name="Turjanski A."/>
            <person name="Kreff E."/>
            <person name="Dieguez M.J."/>
            <person name="Sacco F."/>
        </authorList>
    </citation>
    <scope>NUCLEOTIDE SEQUENCE [LARGE SCALE GENOMIC DNA]</scope>
    <source>
        <strain evidence="2 3">RO10H11247</strain>
    </source>
</reference>
<organism evidence="2 3">
    <name type="scientific">Puccinia sorghi</name>
    <dbReference type="NCBI Taxonomy" id="27349"/>
    <lineage>
        <taxon>Eukaryota</taxon>
        <taxon>Fungi</taxon>
        <taxon>Dikarya</taxon>
        <taxon>Basidiomycota</taxon>
        <taxon>Pucciniomycotina</taxon>
        <taxon>Pucciniomycetes</taxon>
        <taxon>Pucciniales</taxon>
        <taxon>Pucciniaceae</taxon>
        <taxon>Puccinia</taxon>
    </lineage>
</organism>
<dbReference type="InterPro" id="IPR051380">
    <property type="entry name" value="pH-response_reg_palI/RIM9"/>
</dbReference>
<feature type="transmembrane region" description="Helical" evidence="1">
    <location>
        <begin position="12"/>
        <end position="30"/>
    </location>
</feature>
<dbReference type="AlphaFoldDB" id="A0A0L6VC25"/>
<dbReference type="Proteomes" id="UP000037035">
    <property type="component" value="Unassembled WGS sequence"/>
</dbReference>
<keyword evidence="1" id="KW-1133">Transmembrane helix</keyword>
<dbReference type="GO" id="GO:0035838">
    <property type="term" value="C:growing cell tip"/>
    <property type="evidence" value="ECO:0007669"/>
    <property type="project" value="TreeGrafter"/>
</dbReference>
<sequence>MPIIGPNTLGTLVILLAAILQIVILSSAPYRPNVYFLAATVNSDASNLHQAGVIKMGVFGYCISTENGSDLCSAPSIGYALDPKVMFALPKLPEMIQLSDSIIQSVTKVLVLHVFGMSFSPGFQCYATILACLAFISGLVSHIEEFSKTCWTSCFTSLSASVTLMVSIFDLIFFAIIKARINAMKASDAAITAEFGNAIWLSIAAWILLAFSGCFFCAGRCLCNFRRHRRSNDHVRLEPLPNEKSGR</sequence>
<dbReference type="OrthoDB" id="3365245at2759"/>
<evidence type="ECO:0000256" key="1">
    <source>
        <dbReference type="SAM" id="Phobius"/>
    </source>
</evidence>
<dbReference type="STRING" id="27349.A0A0L6VC25"/>
<dbReference type="EMBL" id="LAVV01006835">
    <property type="protein sequence ID" value="KNZ58117.1"/>
    <property type="molecule type" value="Genomic_DNA"/>
</dbReference>
<evidence type="ECO:0000313" key="3">
    <source>
        <dbReference type="Proteomes" id="UP000037035"/>
    </source>
</evidence>